<feature type="transmembrane region" description="Helical" evidence="8">
    <location>
        <begin position="105"/>
        <end position="121"/>
    </location>
</feature>
<gene>
    <name evidence="9" type="ORF">A2625_01330</name>
</gene>
<sequence>MPNKWTIISVIGLCLLFIALQWNSFNAPFERDEGSYAYGAWLMTQNRVPYVDTFEHKPPLIYLPYLLAFFIDAAALWPVRLLAFLSFALTVGLVGLTAGREFGQRAGLIAMWLAVPMVMFPPLTPHAANTEKFMILPLMGLVAIYVFSRGKPGSWPWFWAAVCGMAAILYKPIAVFAVLFVFVVWLVESWKERRSARETTANILFASGGAGLTFVLVMGYFLARGAGPAFWEQAVEFNRYYLASAGGLTFDFLFRHLGNFVRYWPALIFLLFWILVKRPKRAWFYLGLLTVSLATIFNTPYGHYYIMLMPIWAIISAISLDSLVGQISLSLKRPAWGGWLAFILMFLTLGSMLWPVRDWFILSPQEITARSYGMLNPFVEAPLVARKVAELTVPGDRVFVAGSEPEILYYAKRLAPSRQTNMYALMIDHPKALFYQKELISDLEKRPPKIIVWSRSPLSWLARQSSPRLVFAYLDKLLSERYDLVGGSIRQFASAYWQEPLKKKTYASCGLKVYKLKKRFDAGRGRL</sequence>
<evidence type="ECO:0000256" key="4">
    <source>
        <dbReference type="ARBA" id="ARBA00022679"/>
    </source>
</evidence>
<feature type="transmembrane region" description="Helical" evidence="8">
    <location>
        <begin position="336"/>
        <end position="356"/>
    </location>
</feature>
<dbReference type="PANTHER" id="PTHR33908">
    <property type="entry name" value="MANNOSYLTRANSFERASE YKCB-RELATED"/>
    <property type="match status" value="1"/>
</dbReference>
<evidence type="ECO:0000256" key="7">
    <source>
        <dbReference type="ARBA" id="ARBA00023136"/>
    </source>
</evidence>
<dbReference type="InterPro" id="IPR050297">
    <property type="entry name" value="LipidA_mod_glycosyltrf_83"/>
</dbReference>
<keyword evidence="4" id="KW-0808">Transferase</keyword>
<evidence type="ECO:0000313" key="10">
    <source>
        <dbReference type="Proteomes" id="UP000178724"/>
    </source>
</evidence>
<name>A0A1F4Q0Z9_UNCSA</name>
<keyword evidence="7 8" id="KW-0472">Membrane</keyword>
<dbReference type="GO" id="GO:0016763">
    <property type="term" value="F:pentosyltransferase activity"/>
    <property type="evidence" value="ECO:0007669"/>
    <property type="project" value="TreeGrafter"/>
</dbReference>
<evidence type="ECO:0000256" key="8">
    <source>
        <dbReference type="SAM" id="Phobius"/>
    </source>
</evidence>
<evidence type="ECO:0000256" key="6">
    <source>
        <dbReference type="ARBA" id="ARBA00022989"/>
    </source>
</evidence>
<proteinExistence type="predicted"/>
<keyword evidence="3" id="KW-0328">Glycosyltransferase</keyword>
<evidence type="ECO:0000256" key="2">
    <source>
        <dbReference type="ARBA" id="ARBA00022475"/>
    </source>
</evidence>
<organism evidence="9 10">
    <name type="scientific">candidate division WOR-1 bacterium RIFCSPHIGHO2_01_FULL_53_15</name>
    <dbReference type="NCBI Taxonomy" id="1802564"/>
    <lineage>
        <taxon>Bacteria</taxon>
        <taxon>Bacillati</taxon>
        <taxon>Saganbacteria</taxon>
    </lineage>
</organism>
<dbReference type="AlphaFoldDB" id="A0A1F4Q0Z9"/>
<feature type="transmembrane region" description="Helical" evidence="8">
    <location>
        <begin position="199"/>
        <end position="223"/>
    </location>
</feature>
<reference evidence="9 10" key="1">
    <citation type="journal article" date="2016" name="Nat. Commun.">
        <title>Thousands of microbial genomes shed light on interconnected biogeochemical processes in an aquifer system.</title>
        <authorList>
            <person name="Anantharaman K."/>
            <person name="Brown C.T."/>
            <person name="Hug L.A."/>
            <person name="Sharon I."/>
            <person name="Castelle C.J."/>
            <person name="Probst A.J."/>
            <person name="Thomas B.C."/>
            <person name="Singh A."/>
            <person name="Wilkins M.J."/>
            <person name="Karaoz U."/>
            <person name="Brodie E.L."/>
            <person name="Williams K.H."/>
            <person name="Hubbard S.S."/>
            <person name="Banfield J.F."/>
        </authorList>
    </citation>
    <scope>NUCLEOTIDE SEQUENCE [LARGE SCALE GENOMIC DNA]</scope>
</reference>
<protein>
    <recommendedName>
        <fullName evidence="11">Glycosyltransferase RgtA/B/C/D-like domain-containing protein</fullName>
    </recommendedName>
</protein>
<keyword evidence="6 8" id="KW-1133">Transmembrane helix</keyword>
<feature type="transmembrane region" description="Helical" evidence="8">
    <location>
        <begin position="260"/>
        <end position="276"/>
    </location>
</feature>
<evidence type="ECO:0000256" key="1">
    <source>
        <dbReference type="ARBA" id="ARBA00004651"/>
    </source>
</evidence>
<evidence type="ECO:0008006" key="11">
    <source>
        <dbReference type="Google" id="ProtNLM"/>
    </source>
</evidence>
<dbReference type="GO" id="GO:0009103">
    <property type="term" value="P:lipopolysaccharide biosynthetic process"/>
    <property type="evidence" value="ECO:0007669"/>
    <property type="project" value="UniProtKB-ARBA"/>
</dbReference>
<keyword evidence="5 8" id="KW-0812">Transmembrane</keyword>
<dbReference type="Proteomes" id="UP000178724">
    <property type="component" value="Unassembled WGS sequence"/>
</dbReference>
<feature type="transmembrane region" description="Helical" evidence="8">
    <location>
        <begin position="156"/>
        <end position="187"/>
    </location>
</feature>
<evidence type="ECO:0000256" key="3">
    <source>
        <dbReference type="ARBA" id="ARBA00022676"/>
    </source>
</evidence>
<comment type="subcellular location">
    <subcellularLocation>
        <location evidence="1">Cell membrane</location>
        <topology evidence="1">Multi-pass membrane protein</topology>
    </subcellularLocation>
</comment>
<comment type="caution">
    <text evidence="9">The sequence shown here is derived from an EMBL/GenBank/DDBJ whole genome shotgun (WGS) entry which is preliminary data.</text>
</comment>
<feature type="transmembrane region" description="Helical" evidence="8">
    <location>
        <begin position="283"/>
        <end position="299"/>
    </location>
</feature>
<dbReference type="EMBL" id="METM01000023">
    <property type="protein sequence ID" value="OGB89547.1"/>
    <property type="molecule type" value="Genomic_DNA"/>
</dbReference>
<feature type="transmembrane region" description="Helical" evidence="8">
    <location>
        <begin position="305"/>
        <end position="324"/>
    </location>
</feature>
<evidence type="ECO:0000256" key="5">
    <source>
        <dbReference type="ARBA" id="ARBA00022692"/>
    </source>
</evidence>
<evidence type="ECO:0000313" key="9">
    <source>
        <dbReference type="EMBL" id="OGB89547.1"/>
    </source>
</evidence>
<accession>A0A1F4Q0Z9</accession>
<dbReference type="GO" id="GO:0005886">
    <property type="term" value="C:plasma membrane"/>
    <property type="evidence" value="ECO:0007669"/>
    <property type="project" value="UniProtKB-SubCell"/>
</dbReference>
<feature type="transmembrane region" description="Helical" evidence="8">
    <location>
        <begin position="82"/>
        <end position="99"/>
    </location>
</feature>
<keyword evidence="2" id="KW-1003">Cell membrane</keyword>
<dbReference type="PANTHER" id="PTHR33908:SF11">
    <property type="entry name" value="MEMBRANE PROTEIN"/>
    <property type="match status" value="1"/>
</dbReference>